<keyword evidence="1" id="KW-0472">Membrane</keyword>
<gene>
    <name evidence="2" type="ORF">SEVIR_6G081100v2</name>
</gene>
<name>A0A4U6U6B4_SETVI</name>
<sequence>MGAKFLPLKAKPKNGRRWMRWGSGCIPATAPHYKPPHLLGLLRFTQVGGMPEHMANYTAYPMSPSSAVELAEIGVVLTPSTEPWFGDMRVRRCRLAGELLLSPVFLREVTACWLVNMAALEASTAARRREQGVRRLRGELVPIGAGDAHGPEGDVHELRRRRLLHGAPNNKQALGFFKGLGQNLRFGDRYFVALEEIDSYKRHRSVRITAYKFVYNNYRFIAAFLSVTGVLIGIFKTLVSLKQHC</sequence>
<keyword evidence="1" id="KW-0812">Transmembrane</keyword>
<dbReference type="OMA" id="STEPWFG"/>
<reference evidence="2" key="1">
    <citation type="submission" date="2019-03" db="EMBL/GenBank/DDBJ databases">
        <title>WGS assembly of Setaria viridis.</title>
        <authorList>
            <person name="Huang P."/>
            <person name="Jenkins J."/>
            <person name="Grimwood J."/>
            <person name="Barry K."/>
            <person name="Healey A."/>
            <person name="Mamidi S."/>
            <person name="Sreedasyam A."/>
            <person name="Shu S."/>
            <person name="Feldman M."/>
            <person name="Wu J."/>
            <person name="Yu Y."/>
            <person name="Chen C."/>
            <person name="Johnson J."/>
            <person name="Rokhsar D."/>
            <person name="Baxter I."/>
            <person name="Schmutz J."/>
            <person name="Brutnell T."/>
            <person name="Kellogg E."/>
        </authorList>
    </citation>
    <scope>NUCLEOTIDE SEQUENCE [LARGE SCALE GENOMIC DNA]</scope>
</reference>
<dbReference type="AlphaFoldDB" id="A0A4U6U6B4"/>
<dbReference type="Pfam" id="PF03140">
    <property type="entry name" value="DUF247"/>
    <property type="match status" value="2"/>
</dbReference>
<accession>A0A4U6U6B4</accession>
<dbReference type="InterPro" id="IPR004158">
    <property type="entry name" value="DUF247_pln"/>
</dbReference>
<dbReference type="Proteomes" id="UP000298652">
    <property type="component" value="Chromosome 6"/>
</dbReference>
<keyword evidence="3" id="KW-1185">Reference proteome</keyword>
<protein>
    <submittedName>
        <fullName evidence="2">Uncharacterized protein</fullName>
    </submittedName>
</protein>
<dbReference type="EMBL" id="CM016557">
    <property type="protein sequence ID" value="TKW09243.1"/>
    <property type="molecule type" value="Genomic_DNA"/>
</dbReference>
<proteinExistence type="predicted"/>
<organism evidence="2 3">
    <name type="scientific">Setaria viridis</name>
    <name type="common">Green bristlegrass</name>
    <name type="synonym">Setaria italica subsp. viridis</name>
    <dbReference type="NCBI Taxonomy" id="4556"/>
    <lineage>
        <taxon>Eukaryota</taxon>
        <taxon>Viridiplantae</taxon>
        <taxon>Streptophyta</taxon>
        <taxon>Embryophyta</taxon>
        <taxon>Tracheophyta</taxon>
        <taxon>Spermatophyta</taxon>
        <taxon>Magnoliopsida</taxon>
        <taxon>Liliopsida</taxon>
        <taxon>Poales</taxon>
        <taxon>Poaceae</taxon>
        <taxon>PACMAD clade</taxon>
        <taxon>Panicoideae</taxon>
        <taxon>Panicodae</taxon>
        <taxon>Paniceae</taxon>
        <taxon>Cenchrinae</taxon>
        <taxon>Setaria</taxon>
    </lineage>
</organism>
<dbReference type="Gramene" id="TKW09243">
    <property type="protein sequence ID" value="TKW09243"/>
    <property type="gene ID" value="SEVIR_6G081100v2"/>
</dbReference>
<evidence type="ECO:0000313" key="3">
    <source>
        <dbReference type="Proteomes" id="UP000298652"/>
    </source>
</evidence>
<evidence type="ECO:0000256" key="1">
    <source>
        <dbReference type="SAM" id="Phobius"/>
    </source>
</evidence>
<evidence type="ECO:0000313" key="2">
    <source>
        <dbReference type="EMBL" id="TKW09243.1"/>
    </source>
</evidence>
<keyword evidence="1" id="KW-1133">Transmembrane helix</keyword>
<feature type="transmembrane region" description="Helical" evidence="1">
    <location>
        <begin position="218"/>
        <end position="239"/>
    </location>
</feature>